<feature type="transmembrane region" description="Helical" evidence="5">
    <location>
        <begin position="248"/>
        <end position="269"/>
    </location>
</feature>
<feature type="transmembrane region" description="Helical" evidence="5">
    <location>
        <begin position="79"/>
        <end position="97"/>
    </location>
</feature>
<dbReference type="InterPro" id="IPR003663">
    <property type="entry name" value="Sugar/inositol_transpt"/>
</dbReference>
<keyword evidence="3 5" id="KW-1133">Transmembrane helix</keyword>
<protein>
    <submittedName>
        <fullName evidence="8">Uncharacterized protein LOC136073336</fullName>
    </submittedName>
</protein>
<name>A0ABM4DJ79_HYDVU</name>
<dbReference type="Gene3D" id="1.20.1250.20">
    <property type="entry name" value="MFS general substrate transporter like domains"/>
    <property type="match status" value="1"/>
</dbReference>
<keyword evidence="4 5" id="KW-0472">Membrane</keyword>
<reference evidence="8" key="1">
    <citation type="submission" date="2025-08" db="UniProtKB">
        <authorList>
            <consortium name="RefSeq"/>
        </authorList>
    </citation>
    <scope>IDENTIFICATION</scope>
</reference>
<evidence type="ECO:0000256" key="2">
    <source>
        <dbReference type="ARBA" id="ARBA00022692"/>
    </source>
</evidence>
<organism evidence="7 8">
    <name type="scientific">Hydra vulgaris</name>
    <name type="common">Hydra</name>
    <name type="synonym">Hydra attenuata</name>
    <dbReference type="NCBI Taxonomy" id="6087"/>
    <lineage>
        <taxon>Eukaryota</taxon>
        <taxon>Metazoa</taxon>
        <taxon>Cnidaria</taxon>
        <taxon>Hydrozoa</taxon>
        <taxon>Hydroidolina</taxon>
        <taxon>Anthoathecata</taxon>
        <taxon>Aplanulata</taxon>
        <taxon>Hydridae</taxon>
        <taxon>Hydra</taxon>
    </lineage>
</organism>
<feature type="transmembrane region" description="Helical" evidence="5">
    <location>
        <begin position="311"/>
        <end position="331"/>
    </location>
</feature>
<dbReference type="InterPro" id="IPR005828">
    <property type="entry name" value="MFS_sugar_transport-like"/>
</dbReference>
<feature type="transmembrane region" description="Helical" evidence="5">
    <location>
        <begin position="20"/>
        <end position="44"/>
    </location>
</feature>
<feature type="transmembrane region" description="Helical" evidence="5">
    <location>
        <begin position="109"/>
        <end position="134"/>
    </location>
</feature>
<feature type="domain" description="Major facilitator superfamily (MFS) profile" evidence="6">
    <location>
        <begin position="1"/>
        <end position="426"/>
    </location>
</feature>
<dbReference type="InterPro" id="IPR020846">
    <property type="entry name" value="MFS_dom"/>
</dbReference>
<feature type="transmembrane region" description="Helical" evidence="5">
    <location>
        <begin position="140"/>
        <end position="163"/>
    </location>
</feature>
<evidence type="ECO:0000256" key="4">
    <source>
        <dbReference type="ARBA" id="ARBA00023136"/>
    </source>
</evidence>
<gene>
    <name evidence="8" type="primary">LOC136073336</name>
</gene>
<dbReference type="RefSeq" id="XP_065674536.1">
    <property type="nucleotide sequence ID" value="XM_065818464.1"/>
</dbReference>
<dbReference type="PRINTS" id="PR00171">
    <property type="entry name" value="SUGRTRNSPORT"/>
</dbReference>
<dbReference type="Pfam" id="PF00083">
    <property type="entry name" value="Sugar_tr"/>
    <property type="match status" value="1"/>
</dbReference>
<dbReference type="InterPro" id="IPR036259">
    <property type="entry name" value="MFS_trans_sf"/>
</dbReference>
<dbReference type="InterPro" id="IPR050549">
    <property type="entry name" value="MFS_Trehalose_Transporter"/>
</dbReference>
<feature type="transmembrane region" description="Helical" evidence="5">
    <location>
        <begin position="404"/>
        <end position="422"/>
    </location>
</feature>
<evidence type="ECO:0000313" key="7">
    <source>
        <dbReference type="Proteomes" id="UP001652625"/>
    </source>
</evidence>
<feature type="transmembrane region" description="Helical" evidence="5">
    <location>
        <begin position="172"/>
        <end position="191"/>
    </location>
</feature>
<dbReference type="PROSITE" id="PS00216">
    <property type="entry name" value="SUGAR_TRANSPORT_1"/>
    <property type="match status" value="1"/>
</dbReference>
<dbReference type="PANTHER" id="PTHR48021">
    <property type="match status" value="1"/>
</dbReference>
<keyword evidence="2 5" id="KW-0812">Transmembrane</keyword>
<evidence type="ECO:0000313" key="8">
    <source>
        <dbReference type="RefSeq" id="XP_065674536.1"/>
    </source>
</evidence>
<feature type="transmembrane region" description="Helical" evidence="5">
    <location>
        <begin position="374"/>
        <end position="392"/>
    </location>
</feature>
<dbReference type="Proteomes" id="UP001652625">
    <property type="component" value="Chromosome 14"/>
</dbReference>
<evidence type="ECO:0000256" key="3">
    <source>
        <dbReference type="ARBA" id="ARBA00022989"/>
    </source>
</evidence>
<comment type="subcellular location">
    <subcellularLocation>
        <location evidence="1">Membrane</location>
        <topology evidence="1">Multi-pass membrane protein</topology>
    </subcellularLocation>
</comment>
<proteinExistence type="predicted"/>
<dbReference type="SUPFAM" id="SSF103473">
    <property type="entry name" value="MFS general substrate transporter"/>
    <property type="match status" value="1"/>
</dbReference>
<dbReference type="PANTHER" id="PTHR48021:SF1">
    <property type="entry name" value="GH07001P-RELATED"/>
    <property type="match status" value="1"/>
</dbReference>
<evidence type="ECO:0000256" key="5">
    <source>
        <dbReference type="SAM" id="Phobius"/>
    </source>
</evidence>
<accession>A0ABM4DJ79</accession>
<dbReference type="GeneID" id="136073336"/>
<feature type="transmembrane region" description="Helical" evidence="5">
    <location>
        <begin position="281"/>
        <end position="305"/>
    </location>
</feature>
<evidence type="ECO:0000259" key="6">
    <source>
        <dbReference type="PROSITE" id="PS50850"/>
    </source>
</evidence>
<evidence type="ECO:0000256" key="1">
    <source>
        <dbReference type="ARBA" id="ARBA00004141"/>
    </source>
</evidence>
<keyword evidence="7" id="KW-1185">Reference proteome</keyword>
<dbReference type="InterPro" id="IPR005829">
    <property type="entry name" value="Sugar_transporter_CS"/>
</dbReference>
<sequence>MIESSQTDLLGEQRQQKKVIVRTLSAVLVASTLFVLFGNGLLFVHKNNANFQHSRFTSAFVGSLLSGKFIDIIGRKFTIFLALVFYLLSYIFALLSWQMSIFLKDTSTIFCYIGAIYYGIGVGMTSLVVPIYIAEISSPYLRGLMGVMCNNALIFGASLLLVIEFKLSSHLYFNDIIGILFCLLGFLLILMPETPRWLLTQNRRDEALKNLFWLSGELHDAEDQCVDIQISVQHQQIISVNDYRSLGLFRPLFIGSLLCFVQQFIYHQYSFNFQKLLEAKVVALPLFLLLQTLLALLGCILVHAFRRRPLLISGSAFLFLYSIIIAVYYQIKHSFNGSTLYTTVFYGIVFTLSWGPLPWIIFSEIFPPRARGTFGSIAISAYWLLNNVRYLITDWLIENEKYSFWLLSGIYLISIPLIYFIVPETKGKTLEEIEHYYIMHRTFRNYLF</sequence>
<feature type="transmembrane region" description="Helical" evidence="5">
    <location>
        <begin position="343"/>
        <end position="362"/>
    </location>
</feature>
<dbReference type="PROSITE" id="PS50850">
    <property type="entry name" value="MFS"/>
    <property type="match status" value="1"/>
</dbReference>